<evidence type="ECO:0000313" key="3">
    <source>
        <dbReference type="Proteomes" id="UP000306888"/>
    </source>
</evidence>
<reference evidence="2 3" key="1">
    <citation type="submission" date="2019-04" db="EMBL/GenBank/DDBJ databases">
        <title>Microbes associate with the intestines of laboratory mice.</title>
        <authorList>
            <person name="Navarre W."/>
            <person name="Wong E."/>
            <person name="Huang K."/>
            <person name="Tropini C."/>
            <person name="Ng K."/>
            <person name="Yu B."/>
        </authorList>
    </citation>
    <scope>NUCLEOTIDE SEQUENCE [LARGE SCALE GENOMIC DNA]</scope>
    <source>
        <strain evidence="2 3">NM50_B9-20</strain>
    </source>
</reference>
<organism evidence="2 3">
    <name type="scientific">Clostridium sartagoforme</name>
    <dbReference type="NCBI Taxonomy" id="84031"/>
    <lineage>
        <taxon>Bacteria</taxon>
        <taxon>Bacillati</taxon>
        <taxon>Bacillota</taxon>
        <taxon>Clostridia</taxon>
        <taxon>Eubacteriales</taxon>
        <taxon>Clostridiaceae</taxon>
        <taxon>Clostridium</taxon>
    </lineage>
</organism>
<evidence type="ECO:0000313" key="2">
    <source>
        <dbReference type="EMBL" id="TGY43544.1"/>
    </source>
</evidence>
<feature type="domain" description="Putative Se/S carrier protein-like" evidence="1">
    <location>
        <begin position="8"/>
        <end position="74"/>
    </location>
</feature>
<dbReference type="EMBL" id="SRYR01000001">
    <property type="protein sequence ID" value="TGY43544.1"/>
    <property type="molecule type" value="Genomic_DNA"/>
</dbReference>
<dbReference type="Proteomes" id="UP000306888">
    <property type="component" value="Unassembled WGS sequence"/>
</dbReference>
<gene>
    <name evidence="2" type="ORF">E5347_01655</name>
</gene>
<comment type="caution">
    <text evidence="2">The sequence shown here is derived from an EMBL/GenBank/DDBJ whole genome shotgun (WGS) entry which is preliminary data.</text>
</comment>
<evidence type="ECO:0000259" key="1">
    <source>
        <dbReference type="Pfam" id="PF11823"/>
    </source>
</evidence>
<dbReference type="InterPro" id="IPR021778">
    <property type="entry name" value="Se/S_carrier-like"/>
</dbReference>
<dbReference type="OrthoDB" id="1927520at2"/>
<dbReference type="AlphaFoldDB" id="A0A4S2DQW9"/>
<sequence length="89" mass="10422">MIKDDFSYIIVFTSHHRALYIYDRLRLKSIKSKLVTAPNKVNISCTQALKIKEEDKETVKLELDRNNIYPTAVFKIIKTSKGEDYELVE</sequence>
<accession>A0A4S2DQW9</accession>
<keyword evidence="3" id="KW-1185">Reference proteome</keyword>
<dbReference type="Pfam" id="PF11823">
    <property type="entry name" value="Se_S_carrier"/>
    <property type="match status" value="1"/>
</dbReference>
<proteinExistence type="predicted"/>
<name>A0A4S2DQW9_9CLOT</name>
<dbReference type="RefSeq" id="WP_136003940.1">
    <property type="nucleotide sequence ID" value="NZ_SRYR01000001.1"/>
</dbReference>
<protein>
    <submittedName>
        <fullName evidence="2">DUF3343 domain-containing protein</fullName>
    </submittedName>
</protein>